<feature type="domain" description="DNA replication/recombination mediator RecO N-terminal" evidence="1">
    <location>
        <begin position="1"/>
        <end position="70"/>
    </location>
</feature>
<dbReference type="NCBIfam" id="NF010483">
    <property type="entry name" value="PRK13908.1"/>
    <property type="match status" value="1"/>
</dbReference>
<gene>
    <name evidence="2" type="ORF">CINF_0339</name>
</gene>
<dbReference type="AlphaFoldDB" id="A0A7H9CFJ0"/>
<dbReference type="Pfam" id="PF13114">
    <property type="entry name" value="RecO_N_2"/>
    <property type="match status" value="1"/>
</dbReference>
<protein>
    <submittedName>
        <fullName evidence="2">Putative RecO family recombination protein</fullName>
    </submittedName>
</protein>
<evidence type="ECO:0000313" key="3">
    <source>
        <dbReference type="Proteomes" id="UP000509414"/>
    </source>
</evidence>
<evidence type="ECO:0000259" key="1">
    <source>
        <dbReference type="Pfam" id="PF13114"/>
    </source>
</evidence>
<dbReference type="Proteomes" id="UP000509414">
    <property type="component" value="Chromosome"/>
</dbReference>
<dbReference type="InterPro" id="IPR022572">
    <property type="entry name" value="DNA_rep/recomb_RecO_N"/>
</dbReference>
<organism evidence="2 3">
    <name type="scientific">Candidatus Campylobacter infans</name>
    <dbReference type="NCBI Taxonomy" id="2561898"/>
    <lineage>
        <taxon>Bacteria</taxon>
        <taxon>Pseudomonadati</taxon>
        <taxon>Campylobacterota</taxon>
        <taxon>Epsilonproteobacteria</taxon>
        <taxon>Campylobacterales</taxon>
        <taxon>Campylobacteraceae</taxon>
        <taxon>Campylobacter</taxon>
    </lineage>
</organism>
<dbReference type="RefSeq" id="WP_179975517.1">
    <property type="nucleotide sequence ID" value="NZ_CP049075.1"/>
</dbReference>
<keyword evidence="3" id="KW-1185">Reference proteome</keyword>
<dbReference type="EMBL" id="CP049075">
    <property type="protein sequence ID" value="QLI04883.1"/>
    <property type="molecule type" value="Genomic_DNA"/>
</dbReference>
<dbReference type="KEGG" id="cinf:CINF_0339"/>
<accession>A0A7H9CFJ0</accession>
<name>A0A7H9CFJ0_9BACT</name>
<evidence type="ECO:0000313" key="2">
    <source>
        <dbReference type="EMBL" id="QLI04883.1"/>
    </source>
</evidence>
<reference evidence="2 3" key="1">
    <citation type="submission" date="2020-02" db="EMBL/GenBank/DDBJ databases">
        <title>Complete genome sequence of the novel Campylobacter species Candidatus Campylobacter infans.</title>
        <authorList>
            <person name="Duim B."/>
            <person name="Zomer A."/>
            <person name="van der Graaf L."/>
            <person name="Wagenaar J."/>
        </authorList>
    </citation>
    <scope>NUCLEOTIDE SEQUENCE [LARGE SCALE GENOMIC DNA]</scope>
    <source>
        <strain evidence="2 3">19S00001</strain>
    </source>
</reference>
<proteinExistence type="predicted"/>
<sequence>MQGFILRTQPVRDEDLLVSILTQNELVLAYRFYGARHASITQGYKIDFELAQKAGFLPHLKGTLHLGYKWLYERERLAVWQIFMRLMYAHLKDASQLESFYFEICQDCCEKLNRQNPKRVVLEAYIRILEFEGRLGSDLLCFLCSKACDDELCLVRGFLCAHKLCHQGTSFKKADISELFASKTSAHLSDEIVSKLYYIMLEGF</sequence>